<dbReference type="Proteomes" id="UP000887572">
    <property type="component" value="Unplaced"/>
</dbReference>
<dbReference type="InterPro" id="IPR007528">
    <property type="entry name" value="RINT1_Tip20"/>
</dbReference>
<dbReference type="Gene3D" id="1.20.58.1420">
    <property type="entry name" value="Dsl1p vesicle tethering complex, Tip20p subunit, domain B"/>
    <property type="match status" value="1"/>
</dbReference>
<dbReference type="PANTHER" id="PTHR13520:SF0">
    <property type="entry name" value="RAD50-INTERACTING PROTEIN 1"/>
    <property type="match status" value="1"/>
</dbReference>
<dbReference type="GO" id="GO:0060628">
    <property type="term" value="P:regulation of ER to Golgi vesicle-mediated transport"/>
    <property type="evidence" value="ECO:0007669"/>
    <property type="project" value="TreeGrafter"/>
</dbReference>
<accession>A0A914HF58</accession>
<dbReference type="GO" id="GO:0006890">
    <property type="term" value="P:retrograde vesicle-mediated transport, Golgi to endoplasmic reticulum"/>
    <property type="evidence" value="ECO:0007669"/>
    <property type="project" value="InterPro"/>
</dbReference>
<dbReference type="AlphaFoldDB" id="A0A914HF58"/>
<evidence type="ECO:0000313" key="1">
    <source>
        <dbReference type="Proteomes" id="UP000887572"/>
    </source>
</evidence>
<dbReference type="Pfam" id="PF04437">
    <property type="entry name" value="RINT1_TIP1"/>
    <property type="match status" value="2"/>
</dbReference>
<dbReference type="WBParaSite" id="Gr19_v10_g16051.t1">
    <property type="protein sequence ID" value="Gr19_v10_g16051.t1"/>
    <property type="gene ID" value="Gr19_v10_g16051"/>
</dbReference>
<organism evidence="1 2">
    <name type="scientific">Globodera rostochiensis</name>
    <name type="common">Golden nematode worm</name>
    <name type="synonym">Heterodera rostochiensis</name>
    <dbReference type="NCBI Taxonomy" id="31243"/>
    <lineage>
        <taxon>Eukaryota</taxon>
        <taxon>Metazoa</taxon>
        <taxon>Ecdysozoa</taxon>
        <taxon>Nematoda</taxon>
        <taxon>Chromadorea</taxon>
        <taxon>Rhabditida</taxon>
        <taxon>Tylenchina</taxon>
        <taxon>Tylenchomorpha</taxon>
        <taxon>Tylenchoidea</taxon>
        <taxon>Heteroderidae</taxon>
        <taxon>Heteroderinae</taxon>
        <taxon>Globodera</taxon>
    </lineage>
</organism>
<protein>
    <submittedName>
        <fullName evidence="2">RAD50-interacting protein 1</fullName>
    </submittedName>
</protein>
<dbReference type="PROSITE" id="PS51386">
    <property type="entry name" value="RINT1_TIP20"/>
    <property type="match status" value="1"/>
</dbReference>
<proteinExistence type="predicted"/>
<sequence length="760" mass="88101">MASKASFAVSHYRELAQSKIPFQLKLRQSPSFYCLKMDPCFSVSNNALRIRERLAELNTKDLHNYFQGFRKLYDELLAKRDEHKIEIIVYQQSLKDFMENLQKLREHLAMVRKIVTEENLRLSAKSAEVFSRMNKNIPEMADKLEDLQQMQKRLAYLKFSKNFSVLLAEVRKYLRKGNYSNLLDNYRKLLRIPSDSPEYCIDAHCRHEYTVKSGSLAQFLQLELRSALSNVFSRIHFPFEEPVDLNTLHFPLHQSAQIMKCLHLVTSETDTSAAAIVNENSPEKSPIELILDEFRKRFDYHFYGERPTNNPSKPEWFFTQLSFWAENNIEYFEQYIQPIIEELFSDRTTERTAKDLFLQLLMVLASQKVAQIIGANKIVENRHQLSHLIDESVMFEKEFQQNFGYPEEASVHVVSELCKVEDVLETWIKLERDTLWAGIDAILADEQAYEPRYKEAADVDPYLLPNFADSFVILMQSMTDRYRSIPELRLQSRIVQIGQHLLHNPWEKPYPQLMNALWYLALVLDDWSDSPDFVRLQFHLQSGAVSASSSNESATTTTSCVNSLARGTFDESAETIRQKLTPYANERWHTMEQDTPRPSEITPSLGPFLKKVQELLGWVTAQISRDSVLTLHHLTNHEIWSAFDESIIMQTAFNYRGAAQFFYDVTTAVIPLLTSCYAKVKGASEFDVFGEKCVFVLSTLRLLSLPPPAAILLKDELKHIPEHQLNEKLEQFNVSGMTKARVSELLEQRCDLVPLERLIS</sequence>
<dbReference type="GO" id="GO:0070939">
    <property type="term" value="C:Dsl1/NZR complex"/>
    <property type="evidence" value="ECO:0007669"/>
    <property type="project" value="InterPro"/>
</dbReference>
<name>A0A914HF58_GLORO</name>
<evidence type="ECO:0000313" key="2">
    <source>
        <dbReference type="WBParaSite" id="Gr19_v10_g16051.t1"/>
    </source>
</evidence>
<dbReference type="PANTHER" id="PTHR13520">
    <property type="entry name" value="RAD50-INTERACTING PROTEIN 1 RINT-1"/>
    <property type="match status" value="1"/>
</dbReference>
<dbReference type="GO" id="GO:0006888">
    <property type="term" value="P:endoplasmic reticulum to Golgi vesicle-mediated transport"/>
    <property type="evidence" value="ECO:0007669"/>
    <property type="project" value="InterPro"/>
</dbReference>
<keyword evidence="1" id="KW-1185">Reference proteome</keyword>
<dbReference type="Gene3D" id="1.20.58.670">
    <property type="entry name" value="Dsl1p vesicle tethering complex, Tip20p subunit, domain D"/>
    <property type="match status" value="1"/>
</dbReference>
<dbReference type="InterPro" id="IPR042044">
    <property type="entry name" value="EXOC6PINT-1/Sec15/Tip20_C_dom2"/>
</dbReference>
<dbReference type="InterPro" id="IPR042042">
    <property type="entry name" value="Tip20p_domB"/>
</dbReference>
<reference evidence="2" key="1">
    <citation type="submission" date="2022-11" db="UniProtKB">
        <authorList>
            <consortium name="WormBaseParasite"/>
        </authorList>
    </citation>
    <scope>IDENTIFICATION</scope>
</reference>